<dbReference type="AlphaFoldDB" id="A0A1Y2LUU9"/>
<protein>
    <submittedName>
        <fullName evidence="2">Uncharacterized protein</fullName>
    </submittedName>
</protein>
<name>A0A1Y2LUU9_EPING</name>
<feature type="region of interest" description="Disordered" evidence="1">
    <location>
        <begin position="21"/>
        <end position="92"/>
    </location>
</feature>
<dbReference type="InParanoid" id="A0A1Y2LUU9"/>
<proteinExistence type="predicted"/>
<reference evidence="2 3" key="1">
    <citation type="journal article" date="2017" name="Genome Announc.">
        <title>Genome sequence of the saprophytic ascomycete Epicoccum nigrum ICMP 19927 strain isolated from New Zealand.</title>
        <authorList>
            <person name="Fokin M."/>
            <person name="Fleetwood D."/>
            <person name="Weir B.S."/>
            <person name="Villas-Boas S.G."/>
        </authorList>
    </citation>
    <scope>NUCLEOTIDE SEQUENCE [LARGE SCALE GENOMIC DNA]</scope>
    <source>
        <strain evidence="2 3">ICMP 19927</strain>
    </source>
</reference>
<dbReference type="EMBL" id="KZ107848">
    <property type="protein sequence ID" value="OSS47601.1"/>
    <property type="molecule type" value="Genomic_DNA"/>
</dbReference>
<accession>A0A1Y2LUU9</accession>
<evidence type="ECO:0000313" key="3">
    <source>
        <dbReference type="Proteomes" id="UP000193240"/>
    </source>
</evidence>
<organism evidence="2 3">
    <name type="scientific">Epicoccum nigrum</name>
    <name type="common">Soil fungus</name>
    <name type="synonym">Epicoccum purpurascens</name>
    <dbReference type="NCBI Taxonomy" id="105696"/>
    <lineage>
        <taxon>Eukaryota</taxon>
        <taxon>Fungi</taxon>
        <taxon>Dikarya</taxon>
        <taxon>Ascomycota</taxon>
        <taxon>Pezizomycotina</taxon>
        <taxon>Dothideomycetes</taxon>
        <taxon>Pleosporomycetidae</taxon>
        <taxon>Pleosporales</taxon>
        <taxon>Pleosporineae</taxon>
        <taxon>Didymellaceae</taxon>
        <taxon>Epicoccum</taxon>
    </lineage>
</organism>
<dbReference type="Proteomes" id="UP000193240">
    <property type="component" value="Unassembled WGS sequence"/>
</dbReference>
<gene>
    <name evidence="2" type="ORF">B5807_07563</name>
</gene>
<evidence type="ECO:0000256" key="1">
    <source>
        <dbReference type="SAM" id="MobiDB-lite"/>
    </source>
</evidence>
<keyword evidence="3" id="KW-1185">Reference proteome</keyword>
<feature type="compositionally biased region" description="Basic and acidic residues" evidence="1">
    <location>
        <begin position="63"/>
        <end position="84"/>
    </location>
</feature>
<sequence>MEALDRLNEIVLRKTVEINVALDAPTPTASNSREQDRKTDTSPTPDDPRAAPSKDCLDSEDSNNDKKHDIANKREGSTHHELAKNKTPTCDTHALHKLKSQAASYELAIQQYEAAQPTGRYKDDATEASRQGFIRKSLFHARKDM</sequence>
<evidence type="ECO:0000313" key="2">
    <source>
        <dbReference type="EMBL" id="OSS47601.1"/>
    </source>
</evidence>